<feature type="transmembrane region" description="Helical" evidence="5">
    <location>
        <begin position="281"/>
        <end position="299"/>
    </location>
</feature>
<feature type="transmembrane region" description="Helical" evidence="5">
    <location>
        <begin position="23"/>
        <end position="44"/>
    </location>
</feature>
<keyword evidence="3 5" id="KW-1133">Transmembrane helix</keyword>
<dbReference type="GO" id="GO:0016020">
    <property type="term" value="C:membrane"/>
    <property type="evidence" value="ECO:0007669"/>
    <property type="project" value="UniProtKB-SubCell"/>
</dbReference>
<dbReference type="InterPro" id="IPR005828">
    <property type="entry name" value="MFS_sugar_transport-like"/>
</dbReference>
<dbReference type="GO" id="GO:0022857">
    <property type="term" value="F:transmembrane transporter activity"/>
    <property type="evidence" value="ECO:0007669"/>
    <property type="project" value="InterPro"/>
</dbReference>
<feature type="transmembrane region" description="Helical" evidence="5">
    <location>
        <begin position="248"/>
        <end position="269"/>
    </location>
</feature>
<dbReference type="InterPro" id="IPR036259">
    <property type="entry name" value="MFS_trans_sf"/>
</dbReference>
<name>A0AAV1IXG5_9NEOP</name>
<evidence type="ECO:0000256" key="4">
    <source>
        <dbReference type="ARBA" id="ARBA00023136"/>
    </source>
</evidence>
<dbReference type="PANTHER" id="PTHR24064">
    <property type="entry name" value="SOLUTE CARRIER FAMILY 22 MEMBER"/>
    <property type="match status" value="1"/>
</dbReference>
<accession>A0AAV1IXG5</accession>
<evidence type="ECO:0000256" key="2">
    <source>
        <dbReference type="ARBA" id="ARBA00022692"/>
    </source>
</evidence>
<feature type="transmembrane region" description="Helical" evidence="5">
    <location>
        <begin position="191"/>
        <end position="215"/>
    </location>
</feature>
<reference evidence="7 8" key="1">
    <citation type="submission" date="2023-11" db="EMBL/GenBank/DDBJ databases">
        <authorList>
            <person name="Okamura Y."/>
        </authorList>
    </citation>
    <scope>NUCLEOTIDE SEQUENCE [LARGE SCALE GENOMIC DNA]</scope>
</reference>
<comment type="caution">
    <text evidence="7">The sequence shown here is derived from an EMBL/GenBank/DDBJ whole genome shotgun (WGS) entry which is preliminary data.</text>
</comment>
<evidence type="ECO:0000313" key="8">
    <source>
        <dbReference type="Proteomes" id="UP001497472"/>
    </source>
</evidence>
<evidence type="ECO:0000256" key="1">
    <source>
        <dbReference type="ARBA" id="ARBA00004141"/>
    </source>
</evidence>
<feature type="transmembrane region" description="Helical" evidence="5">
    <location>
        <begin position="222"/>
        <end position="242"/>
    </location>
</feature>
<keyword evidence="8" id="KW-1185">Reference proteome</keyword>
<dbReference type="EMBL" id="CAVLEF010000002">
    <property type="protein sequence ID" value="CAK1541331.1"/>
    <property type="molecule type" value="Genomic_DNA"/>
</dbReference>
<dbReference type="Pfam" id="PF00083">
    <property type="entry name" value="Sugar_tr"/>
    <property type="match status" value="1"/>
</dbReference>
<keyword evidence="4 5" id="KW-0472">Membrane</keyword>
<dbReference type="PROSITE" id="PS50850">
    <property type="entry name" value="MFS"/>
    <property type="match status" value="1"/>
</dbReference>
<dbReference type="SUPFAM" id="SSF103473">
    <property type="entry name" value="MFS general substrate transporter"/>
    <property type="match status" value="1"/>
</dbReference>
<dbReference type="AlphaFoldDB" id="A0AAV1IXG5"/>
<comment type="subcellular location">
    <subcellularLocation>
        <location evidence="1">Membrane</location>
        <topology evidence="1">Multi-pass membrane protein</topology>
    </subcellularLocation>
</comment>
<keyword evidence="2 5" id="KW-0812">Transmembrane</keyword>
<proteinExistence type="predicted"/>
<feature type="transmembrane region" description="Helical" evidence="5">
    <location>
        <begin position="165"/>
        <end position="185"/>
    </location>
</feature>
<feature type="domain" description="Major facilitator superfamily (MFS) profile" evidence="6">
    <location>
        <begin position="1"/>
        <end position="333"/>
    </location>
</feature>
<feature type="transmembrane region" description="Helical" evidence="5">
    <location>
        <begin position="51"/>
        <end position="75"/>
    </location>
</feature>
<evidence type="ECO:0000259" key="6">
    <source>
        <dbReference type="PROSITE" id="PS50850"/>
    </source>
</evidence>
<sequence>MAIIGGVGSIYTRGLWDFAFCRFLVGTSFDNCFMIMFILVLEYVGPKYRSLIGNISIALFYGGGAISLPWLAIWLGDWRRLLWVTCIPLLMIIFIPFTIPESARWLSSRGRTREAIKVLKRFERINGTKIPQDVLDDFIVSSNKQKDSNESLKDGFKSPPIRKMIIYMALTSMGGAVIFDTLVRLTEGLGFNFFITFTLVSATEIPSVILVAFTLDRLGRRNLTLIPVITTGFLILAAASVPKGTARVTLAVLARFMINMMMTAVTQWATEMFPTAVRASGTSLMHVISFAAIIASPFIAFSERLWYTLPFIIVAGIAFSAGVFTLQLPETKGIPMPQTIQDAEKLIQMNMFCRNRSKSDEGLPSEKS</sequence>
<feature type="transmembrane region" description="Helical" evidence="5">
    <location>
        <begin position="81"/>
        <end position="99"/>
    </location>
</feature>
<dbReference type="Proteomes" id="UP001497472">
    <property type="component" value="Unassembled WGS sequence"/>
</dbReference>
<evidence type="ECO:0000256" key="3">
    <source>
        <dbReference type="ARBA" id="ARBA00022989"/>
    </source>
</evidence>
<protein>
    <recommendedName>
        <fullName evidence="6">Major facilitator superfamily (MFS) profile domain-containing protein</fullName>
    </recommendedName>
</protein>
<feature type="transmembrane region" description="Helical" evidence="5">
    <location>
        <begin position="305"/>
        <end position="326"/>
    </location>
</feature>
<gene>
    <name evidence="7" type="ORF">LNINA_LOCUS1322</name>
</gene>
<evidence type="ECO:0000256" key="5">
    <source>
        <dbReference type="SAM" id="Phobius"/>
    </source>
</evidence>
<organism evidence="7 8">
    <name type="scientific">Leptosia nina</name>
    <dbReference type="NCBI Taxonomy" id="320188"/>
    <lineage>
        <taxon>Eukaryota</taxon>
        <taxon>Metazoa</taxon>
        <taxon>Ecdysozoa</taxon>
        <taxon>Arthropoda</taxon>
        <taxon>Hexapoda</taxon>
        <taxon>Insecta</taxon>
        <taxon>Pterygota</taxon>
        <taxon>Neoptera</taxon>
        <taxon>Endopterygota</taxon>
        <taxon>Lepidoptera</taxon>
        <taxon>Glossata</taxon>
        <taxon>Ditrysia</taxon>
        <taxon>Papilionoidea</taxon>
        <taxon>Pieridae</taxon>
        <taxon>Pierinae</taxon>
        <taxon>Leptosia</taxon>
    </lineage>
</organism>
<dbReference type="InterPro" id="IPR020846">
    <property type="entry name" value="MFS_dom"/>
</dbReference>
<dbReference type="Gene3D" id="1.20.1250.20">
    <property type="entry name" value="MFS general substrate transporter like domains"/>
    <property type="match status" value="1"/>
</dbReference>
<evidence type="ECO:0000313" key="7">
    <source>
        <dbReference type="EMBL" id="CAK1541331.1"/>
    </source>
</evidence>